<reference evidence="2 3" key="1">
    <citation type="submission" date="2020-12" db="EMBL/GenBank/DDBJ databases">
        <title>Geomonas sp. Red259, isolated from paddy soil.</title>
        <authorList>
            <person name="Xu Z."/>
            <person name="Zhang Z."/>
            <person name="Masuda Y."/>
            <person name="Itoh H."/>
            <person name="Senoo K."/>
        </authorList>
    </citation>
    <scope>NUCLEOTIDE SEQUENCE [LARGE SCALE GENOMIC DNA]</scope>
    <source>
        <strain evidence="2 3">Red259</strain>
    </source>
</reference>
<dbReference type="InterPro" id="IPR043519">
    <property type="entry name" value="NT_sf"/>
</dbReference>
<accession>A0ABS0YNW9</accession>
<name>A0ABS0YNW9_9BACT</name>
<sequence>MNCGLSDRTIESIQTVLSRHTAVEKAVLYGSRAKGNYKPGSDIDLTLLGDSLTSSELGTIAEELDDLLLPYQIDLSIFTQITSVELQKHIKRVGLVFFERF</sequence>
<organism evidence="2 3">
    <name type="scientific">Geomonas propionica</name>
    <dbReference type="NCBI Taxonomy" id="2798582"/>
    <lineage>
        <taxon>Bacteria</taxon>
        <taxon>Pseudomonadati</taxon>
        <taxon>Thermodesulfobacteriota</taxon>
        <taxon>Desulfuromonadia</taxon>
        <taxon>Geobacterales</taxon>
        <taxon>Geobacteraceae</taxon>
        <taxon>Geomonas</taxon>
    </lineage>
</organism>
<dbReference type="SUPFAM" id="SSF81301">
    <property type="entry name" value="Nucleotidyltransferase"/>
    <property type="match status" value="1"/>
</dbReference>
<evidence type="ECO:0000313" key="3">
    <source>
        <dbReference type="Proteomes" id="UP000641025"/>
    </source>
</evidence>
<dbReference type="InterPro" id="IPR041633">
    <property type="entry name" value="Polbeta"/>
</dbReference>
<dbReference type="Proteomes" id="UP000641025">
    <property type="component" value="Unassembled WGS sequence"/>
</dbReference>
<gene>
    <name evidence="2" type="ORF">JFN90_05875</name>
</gene>
<feature type="domain" description="Polymerase beta nucleotidyltransferase" evidence="1">
    <location>
        <begin position="11"/>
        <end position="100"/>
    </location>
</feature>
<dbReference type="CDD" id="cd05403">
    <property type="entry name" value="NT_KNTase_like"/>
    <property type="match status" value="1"/>
</dbReference>
<protein>
    <submittedName>
        <fullName evidence="2">Nucleotidyltransferase domain-containing protein</fullName>
    </submittedName>
</protein>
<comment type="caution">
    <text evidence="2">The sequence shown here is derived from an EMBL/GenBank/DDBJ whole genome shotgun (WGS) entry which is preliminary data.</text>
</comment>
<keyword evidence="3" id="KW-1185">Reference proteome</keyword>
<dbReference type="EMBL" id="JAEMHK010000003">
    <property type="protein sequence ID" value="MBJ6799662.1"/>
    <property type="molecule type" value="Genomic_DNA"/>
</dbReference>
<dbReference type="RefSeq" id="WP_199394303.1">
    <property type="nucleotide sequence ID" value="NZ_JAEMHK010000003.1"/>
</dbReference>
<dbReference type="Pfam" id="PF18765">
    <property type="entry name" value="Polbeta"/>
    <property type="match status" value="1"/>
</dbReference>
<evidence type="ECO:0000313" key="2">
    <source>
        <dbReference type="EMBL" id="MBJ6799662.1"/>
    </source>
</evidence>
<dbReference type="Gene3D" id="3.30.460.10">
    <property type="entry name" value="Beta Polymerase, domain 2"/>
    <property type="match status" value="1"/>
</dbReference>
<evidence type="ECO:0000259" key="1">
    <source>
        <dbReference type="Pfam" id="PF18765"/>
    </source>
</evidence>
<proteinExistence type="predicted"/>